<name>A0A075MNW6_9ARCH</name>
<keyword evidence="3" id="KW-1185">Reference proteome</keyword>
<evidence type="ECO:0000313" key="2">
    <source>
        <dbReference type="EMBL" id="AIF82835.1"/>
    </source>
</evidence>
<protein>
    <submittedName>
        <fullName evidence="2">Uncharacterized protein</fullName>
    </submittedName>
</protein>
<keyword evidence="1" id="KW-0812">Transmembrane</keyword>
<reference evidence="2 3" key="1">
    <citation type="journal article" date="2014" name="PLoS ONE">
        <title>Genome Sequence of Candidatus Nitrososphaera evergladensis from Group I.1b Enriched from Everglades Soil Reveals Novel Genomic Features of the Ammonia-Oxidizing Archaea.</title>
        <authorList>
            <person name="Zhalnina K.V."/>
            <person name="Dias R."/>
            <person name="Leonard M.T."/>
            <person name="Dorr de Quadros P."/>
            <person name="Camargo F.A."/>
            <person name="Drew J.C."/>
            <person name="Farmerie W.G."/>
            <person name="Daroub S.H."/>
            <person name="Triplett E.W."/>
        </authorList>
    </citation>
    <scope>NUCLEOTIDE SEQUENCE [LARGE SCALE GENOMIC DNA]</scope>
    <source>
        <strain evidence="2 3">SR1</strain>
    </source>
</reference>
<proteinExistence type="predicted"/>
<accession>A0A075MNW6</accession>
<organism evidence="2 3">
    <name type="scientific">Candidatus Nitrososphaera evergladensis SR1</name>
    <dbReference type="NCBI Taxonomy" id="1459636"/>
    <lineage>
        <taxon>Archaea</taxon>
        <taxon>Nitrososphaerota</taxon>
        <taxon>Nitrososphaeria</taxon>
        <taxon>Nitrososphaerales</taxon>
        <taxon>Nitrososphaeraceae</taxon>
        <taxon>Nitrososphaera</taxon>
    </lineage>
</organism>
<keyword evidence="1" id="KW-0472">Membrane</keyword>
<sequence>MGVLTWILVGVVVLAVLGLGVRTFLSGLQQGVEKIANAPIIKDAAAKAKQLVSEGKDELENSFKEDYHQEENAITNNS</sequence>
<evidence type="ECO:0000256" key="1">
    <source>
        <dbReference type="SAM" id="Phobius"/>
    </source>
</evidence>
<feature type="transmembrane region" description="Helical" evidence="1">
    <location>
        <begin position="6"/>
        <end position="25"/>
    </location>
</feature>
<evidence type="ECO:0000313" key="3">
    <source>
        <dbReference type="Proteomes" id="UP000028194"/>
    </source>
</evidence>
<dbReference type="AlphaFoldDB" id="A0A075MNW6"/>
<keyword evidence="1" id="KW-1133">Transmembrane helix</keyword>
<dbReference type="Proteomes" id="UP000028194">
    <property type="component" value="Chromosome"/>
</dbReference>
<dbReference type="KEGG" id="nev:NTE_00757"/>
<dbReference type="STRING" id="1459636.NTE_00757"/>
<gene>
    <name evidence="2" type="ORF">NTE_00757</name>
</gene>
<dbReference type="GeneID" id="41596608"/>
<dbReference type="RefSeq" id="WP_148699728.1">
    <property type="nucleotide sequence ID" value="NZ_CP007174.1"/>
</dbReference>
<dbReference type="EMBL" id="CP007174">
    <property type="protein sequence ID" value="AIF82835.1"/>
    <property type="molecule type" value="Genomic_DNA"/>
</dbReference>
<dbReference type="HOGENOM" id="CLU_2613421_0_0_2"/>